<dbReference type="EMBL" id="BSPK01000111">
    <property type="protein sequence ID" value="GLS67256.1"/>
    <property type="molecule type" value="Genomic_DNA"/>
</dbReference>
<dbReference type="EMBL" id="BJZU01000106">
    <property type="protein sequence ID" value="GEP06572.1"/>
    <property type="molecule type" value="Genomic_DNA"/>
</dbReference>
<reference evidence="5" key="2">
    <citation type="journal article" date="2019" name="Int. J. Syst. Evol. Microbiol.">
        <title>The Global Catalogue of Microorganisms (GCM) 10K type strain sequencing project: providing services to taxonomists for standard genome sequencing and annotation.</title>
        <authorList>
            <consortium name="The Broad Institute Genomics Platform"/>
            <consortium name="The Broad Institute Genome Sequencing Center for Infectious Disease"/>
            <person name="Wu L."/>
            <person name="Ma J."/>
        </authorList>
    </citation>
    <scope>NUCLEOTIDE SEQUENCE [LARGE SCALE GENOMIC DNA]</scope>
    <source>
        <strain evidence="5">NBRC 107715</strain>
    </source>
</reference>
<dbReference type="OrthoDB" id="8129598at2"/>
<name>A0A512J9E7_9HYPH</name>
<evidence type="ECO:0000313" key="3">
    <source>
        <dbReference type="EMBL" id="GLS67256.1"/>
    </source>
</evidence>
<dbReference type="Proteomes" id="UP000321960">
    <property type="component" value="Unassembled WGS sequence"/>
</dbReference>
<dbReference type="AlphaFoldDB" id="A0A512J9E7"/>
<comment type="caution">
    <text evidence="2">The sequence shown here is derived from an EMBL/GenBank/DDBJ whole genome shotgun (WGS) entry which is preliminary data.</text>
</comment>
<evidence type="ECO:0000313" key="5">
    <source>
        <dbReference type="Proteomes" id="UP001156856"/>
    </source>
</evidence>
<accession>A0A512J9E7</accession>
<keyword evidence="1" id="KW-0812">Transmembrane</keyword>
<evidence type="ECO:0000313" key="2">
    <source>
        <dbReference type="EMBL" id="GEP06572.1"/>
    </source>
</evidence>
<evidence type="ECO:0000313" key="4">
    <source>
        <dbReference type="Proteomes" id="UP000321960"/>
    </source>
</evidence>
<protein>
    <submittedName>
        <fullName evidence="2">Uncharacterized protein</fullName>
    </submittedName>
</protein>
<evidence type="ECO:0000256" key="1">
    <source>
        <dbReference type="SAM" id="Phobius"/>
    </source>
</evidence>
<sequence>MSSERRREPPGERKDVGSALSHHILPSAATMIGICTTLIGLVKIAEAQIGQSQTDEWVGLAALLFLVSALTSYLSLRLPMSRPVGRRLERAADLFFLLGLIALSALSLAFAYEVI</sequence>
<reference evidence="3" key="1">
    <citation type="journal article" date="2014" name="Int. J. Syst. Evol. Microbiol.">
        <title>Complete genome of a new Firmicutes species belonging to the dominant human colonic microbiota ('Ruminococcus bicirculans') reveals two chromosomes and a selective capacity to utilize plant glucans.</title>
        <authorList>
            <consortium name="NISC Comparative Sequencing Program"/>
            <person name="Wegmann U."/>
            <person name="Louis P."/>
            <person name="Goesmann A."/>
            <person name="Henrissat B."/>
            <person name="Duncan S.H."/>
            <person name="Flint H.J."/>
        </authorList>
    </citation>
    <scope>NUCLEOTIDE SEQUENCE</scope>
    <source>
        <strain evidence="3">NBRC 107715</strain>
    </source>
</reference>
<keyword evidence="1" id="KW-1133">Transmembrane helix</keyword>
<dbReference type="Proteomes" id="UP001156856">
    <property type="component" value="Unassembled WGS sequence"/>
</dbReference>
<reference evidence="3" key="4">
    <citation type="submission" date="2023-01" db="EMBL/GenBank/DDBJ databases">
        <title>Draft genome sequence of Methylobacterium oxalidis strain NBRC 107715.</title>
        <authorList>
            <person name="Sun Q."/>
            <person name="Mori K."/>
        </authorList>
    </citation>
    <scope>NUCLEOTIDE SEQUENCE</scope>
    <source>
        <strain evidence="3">NBRC 107715</strain>
    </source>
</reference>
<feature type="transmembrane region" description="Helical" evidence="1">
    <location>
        <begin position="20"/>
        <end position="45"/>
    </location>
</feature>
<organism evidence="2 4">
    <name type="scientific">Methylobacterium oxalidis</name>
    <dbReference type="NCBI Taxonomy" id="944322"/>
    <lineage>
        <taxon>Bacteria</taxon>
        <taxon>Pseudomonadati</taxon>
        <taxon>Pseudomonadota</taxon>
        <taxon>Alphaproteobacteria</taxon>
        <taxon>Hyphomicrobiales</taxon>
        <taxon>Methylobacteriaceae</taxon>
        <taxon>Methylobacterium</taxon>
    </lineage>
</organism>
<dbReference type="RefSeq" id="WP_147028106.1">
    <property type="nucleotide sequence ID" value="NZ_BJZU01000106.1"/>
</dbReference>
<keyword evidence="1" id="KW-0472">Membrane</keyword>
<feature type="transmembrane region" description="Helical" evidence="1">
    <location>
        <begin position="94"/>
        <end position="112"/>
    </location>
</feature>
<keyword evidence="5" id="KW-1185">Reference proteome</keyword>
<reference evidence="2 4" key="3">
    <citation type="submission" date="2019-07" db="EMBL/GenBank/DDBJ databases">
        <title>Whole genome shotgun sequence of Methylobacterium oxalidis NBRC 107715.</title>
        <authorList>
            <person name="Hosoyama A."/>
            <person name="Uohara A."/>
            <person name="Ohji S."/>
            <person name="Ichikawa N."/>
        </authorList>
    </citation>
    <scope>NUCLEOTIDE SEQUENCE [LARGE SCALE GENOMIC DNA]</scope>
    <source>
        <strain evidence="2 4">NBRC 107715</strain>
    </source>
</reference>
<gene>
    <name evidence="3" type="ORF">GCM10007888_56390</name>
    <name evidence="2" type="ORF">MOX02_46100</name>
</gene>
<feature type="transmembrane region" description="Helical" evidence="1">
    <location>
        <begin position="57"/>
        <end position="74"/>
    </location>
</feature>
<proteinExistence type="predicted"/>